<dbReference type="PANTHER" id="PTHR40562">
    <property type="match status" value="1"/>
</dbReference>
<dbReference type="CDD" id="cd03529">
    <property type="entry name" value="Rieske_NirD"/>
    <property type="match status" value="1"/>
</dbReference>
<accession>A0A7Y9E1X9</accession>
<keyword evidence="1" id="KW-0001">2Fe-2S</keyword>
<dbReference type="RefSeq" id="WP_179796768.1">
    <property type="nucleotide sequence ID" value="NZ_BAABHP010000009.1"/>
</dbReference>
<evidence type="ECO:0000256" key="3">
    <source>
        <dbReference type="ARBA" id="ARBA00023002"/>
    </source>
</evidence>
<dbReference type="AlphaFoldDB" id="A0A7Y9E1X9"/>
<dbReference type="Gene3D" id="2.102.10.10">
    <property type="entry name" value="Rieske [2Fe-2S] iron-sulphur domain"/>
    <property type="match status" value="1"/>
</dbReference>
<reference evidence="9 10" key="1">
    <citation type="submission" date="2020-07" db="EMBL/GenBank/DDBJ databases">
        <title>Sequencing the genomes of 1000 actinobacteria strains.</title>
        <authorList>
            <person name="Klenk H.-P."/>
        </authorList>
    </citation>
    <scope>NUCLEOTIDE SEQUENCE [LARGE SCALE GENOMIC DNA]</scope>
    <source>
        <strain evidence="9 10">DSM 45772</strain>
    </source>
</reference>
<name>A0A7Y9E1X9_9PSEU</name>
<dbReference type="InterPro" id="IPR017941">
    <property type="entry name" value="Rieske_2Fe-2S"/>
</dbReference>
<evidence type="ECO:0000256" key="1">
    <source>
        <dbReference type="ARBA" id="ARBA00022714"/>
    </source>
</evidence>
<dbReference type="InterPro" id="IPR036922">
    <property type="entry name" value="Rieske_2Fe-2S_sf"/>
</dbReference>
<evidence type="ECO:0000259" key="8">
    <source>
        <dbReference type="PROSITE" id="PS51296"/>
    </source>
</evidence>
<keyword evidence="6" id="KW-0534">Nitrate assimilation</keyword>
<dbReference type="GO" id="GO:0004497">
    <property type="term" value="F:monooxygenase activity"/>
    <property type="evidence" value="ECO:0007669"/>
    <property type="project" value="UniProtKB-ARBA"/>
</dbReference>
<keyword evidence="10" id="KW-1185">Reference proteome</keyword>
<evidence type="ECO:0000313" key="10">
    <source>
        <dbReference type="Proteomes" id="UP000535890"/>
    </source>
</evidence>
<dbReference type="EC" id="1.7.1.15" evidence="9"/>
<dbReference type="Proteomes" id="UP000535890">
    <property type="component" value="Unassembled WGS sequence"/>
</dbReference>
<dbReference type="PANTHER" id="PTHR40562:SF1">
    <property type="entry name" value="NITRITE REDUCTASE (NADH) SMALL SUBUNIT"/>
    <property type="match status" value="1"/>
</dbReference>
<dbReference type="GO" id="GO:0016705">
    <property type="term" value="F:oxidoreductase activity, acting on paired donors, with incorporation or reduction of molecular oxygen"/>
    <property type="evidence" value="ECO:0007669"/>
    <property type="project" value="UniProtKB-ARBA"/>
</dbReference>
<dbReference type="InterPro" id="IPR012748">
    <property type="entry name" value="Rieske-like_NirD"/>
</dbReference>
<proteinExistence type="predicted"/>
<feature type="region of interest" description="Disordered" evidence="7">
    <location>
        <begin position="1"/>
        <end position="41"/>
    </location>
</feature>
<gene>
    <name evidence="9" type="ORF">BJ983_005557</name>
</gene>
<evidence type="ECO:0000256" key="2">
    <source>
        <dbReference type="ARBA" id="ARBA00022723"/>
    </source>
</evidence>
<dbReference type="SUPFAM" id="SSF50022">
    <property type="entry name" value="ISP domain"/>
    <property type="match status" value="1"/>
</dbReference>
<organism evidence="9 10">
    <name type="scientific">Actinomycetospora corticicola</name>
    <dbReference type="NCBI Taxonomy" id="663602"/>
    <lineage>
        <taxon>Bacteria</taxon>
        <taxon>Bacillati</taxon>
        <taxon>Actinomycetota</taxon>
        <taxon>Actinomycetes</taxon>
        <taxon>Pseudonocardiales</taxon>
        <taxon>Pseudonocardiaceae</taxon>
        <taxon>Actinomycetospora</taxon>
    </lineage>
</organism>
<evidence type="ECO:0000256" key="6">
    <source>
        <dbReference type="ARBA" id="ARBA00023063"/>
    </source>
</evidence>
<keyword evidence="5" id="KW-0411">Iron-sulfur</keyword>
<evidence type="ECO:0000313" key="9">
    <source>
        <dbReference type="EMBL" id="NYD39455.1"/>
    </source>
</evidence>
<keyword evidence="4" id="KW-0408">Iron</keyword>
<dbReference type="Pfam" id="PF13806">
    <property type="entry name" value="Rieske_2"/>
    <property type="match status" value="1"/>
</dbReference>
<dbReference type="PROSITE" id="PS51300">
    <property type="entry name" value="NIRD"/>
    <property type="match status" value="1"/>
</dbReference>
<evidence type="ECO:0000256" key="7">
    <source>
        <dbReference type="SAM" id="MobiDB-lite"/>
    </source>
</evidence>
<dbReference type="PROSITE" id="PS51296">
    <property type="entry name" value="RIESKE"/>
    <property type="match status" value="1"/>
</dbReference>
<feature type="domain" description="Rieske" evidence="8">
    <location>
        <begin position="40"/>
        <end position="140"/>
    </location>
</feature>
<dbReference type="GO" id="GO:0046872">
    <property type="term" value="F:metal ion binding"/>
    <property type="evidence" value="ECO:0007669"/>
    <property type="project" value="UniProtKB-KW"/>
</dbReference>
<dbReference type="GO" id="GO:0051537">
    <property type="term" value="F:2 iron, 2 sulfur cluster binding"/>
    <property type="evidence" value="ECO:0007669"/>
    <property type="project" value="UniProtKB-KW"/>
</dbReference>
<dbReference type="InterPro" id="IPR017881">
    <property type="entry name" value="NirD"/>
</dbReference>
<dbReference type="EMBL" id="JACCBN010000001">
    <property type="protein sequence ID" value="NYD39455.1"/>
    <property type="molecule type" value="Genomic_DNA"/>
</dbReference>
<keyword evidence="2" id="KW-0479">Metal-binding</keyword>
<protein>
    <submittedName>
        <fullName evidence="9">Nitrite reductase (NADH) small subunit</fullName>
        <ecNumber evidence="9">1.7.1.15</ecNumber>
    </submittedName>
</protein>
<dbReference type="GO" id="GO:0106316">
    <property type="term" value="F:nitrite reductase (NADH) activity"/>
    <property type="evidence" value="ECO:0007669"/>
    <property type="project" value="UniProtKB-EC"/>
</dbReference>
<sequence length="143" mass="14840">MTAQADARHHPSGSTDGAEAKDPHPTPATPAHPPSGTGWTAVCPLEKLQPERGVCALVEGEPVALFRTRDDRLFALHNVDPFSAASVLSRGIVGDLGGTPVVASPLYKQHFALESGVALEDSDVVVATYPVRVVNGTVEVGGP</sequence>
<comment type="caution">
    <text evidence="9">The sequence shown here is derived from an EMBL/GenBank/DDBJ whole genome shotgun (WGS) entry which is preliminary data.</text>
</comment>
<evidence type="ECO:0000256" key="4">
    <source>
        <dbReference type="ARBA" id="ARBA00023004"/>
    </source>
</evidence>
<evidence type="ECO:0000256" key="5">
    <source>
        <dbReference type="ARBA" id="ARBA00023014"/>
    </source>
</evidence>
<dbReference type="GO" id="GO:0042128">
    <property type="term" value="P:nitrate assimilation"/>
    <property type="evidence" value="ECO:0007669"/>
    <property type="project" value="UniProtKB-KW"/>
</dbReference>
<dbReference type="NCBIfam" id="TIGR02378">
    <property type="entry name" value="nirD_assim_sml"/>
    <property type="match status" value="1"/>
</dbReference>
<keyword evidence="3 9" id="KW-0560">Oxidoreductase</keyword>